<geneLocation type="plasmid" evidence="2 3">
    <name>pEMTOL01</name>
</geneLocation>
<keyword evidence="1" id="KW-0812">Transmembrane</keyword>
<keyword evidence="1" id="KW-0472">Membrane</keyword>
<organism evidence="2 3">
    <name type="scientific">Emticicia oligotrophica (strain DSM 17448 / CIP 109782 / MTCC 6937 / GPTSA100-15)</name>
    <dbReference type="NCBI Taxonomy" id="929562"/>
    <lineage>
        <taxon>Bacteria</taxon>
        <taxon>Pseudomonadati</taxon>
        <taxon>Bacteroidota</taxon>
        <taxon>Cytophagia</taxon>
        <taxon>Cytophagales</taxon>
        <taxon>Leadbetterellaceae</taxon>
        <taxon>Emticicia</taxon>
    </lineage>
</organism>
<feature type="transmembrane region" description="Helical" evidence="1">
    <location>
        <begin position="49"/>
        <end position="67"/>
    </location>
</feature>
<sequence length="107" mass="12025">MIEYKINRGVENEIEFKGLKGKYVYIFSIGIGASLFGGIFLTIIGLPNIVSSILAGIGIIGSTVYAFQQNKIYGRWGRDKKLAQNMYPAGIVRRKYIFDKLLKKSNE</sequence>
<dbReference type="EMBL" id="CP002962">
    <property type="protein sequence ID" value="AFK05589.1"/>
    <property type="molecule type" value="Genomic_DNA"/>
</dbReference>
<reference evidence="2 3" key="1">
    <citation type="submission" date="2011-07" db="EMBL/GenBank/DDBJ databases">
        <title>The complete genome of plasmid 1 of Emticicia oligotrophica DSM 17448.</title>
        <authorList>
            <consortium name="US DOE Joint Genome Institute (JGI-PGF)"/>
            <person name="Lucas S."/>
            <person name="Han J."/>
            <person name="Lapidus A."/>
            <person name="Bruce D."/>
            <person name="Goodwin L."/>
            <person name="Pitluck S."/>
            <person name="Peters L."/>
            <person name="Kyrpides N."/>
            <person name="Mavromatis K."/>
            <person name="Ivanova N."/>
            <person name="Ovchinnikova G."/>
            <person name="Teshima H."/>
            <person name="Detter J.C."/>
            <person name="Tapia R."/>
            <person name="Han C."/>
            <person name="Land M."/>
            <person name="Hauser L."/>
            <person name="Markowitz V."/>
            <person name="Cheng J.-F."/>
            <person name="Hugenholtz P."/>
            <person name="Woyke T."/>
            <person name="Wu D."/>
            <person name="Tindall B."/>
            <person name="Pomrenke H."/>
            <person name="Brambilla E."/>
            <person name="Klenk H.-P."/>
            <person name="Eisen J.A."/>
        </authorList>
    </citation>
    <scope>NUCLEOTIDE SEQUENCE [LARGE SCALE GENOMIC DNA]</scope>
    <source>
        <strain evidence="3">DSM 17448 / GPTSA100-15</strain>
        <plasmid evidence="2 3">pEMTOL01</plasmid>
    </source>
</reference>
<keyword evidence="3" id="KW-1185">Reference proteome</keyword>
<keyword evidence="1" id="KW-1133">Transmembrane helix</keyword>
<name>A0ABN4ASJ8_EMTOG</name>
<dbReference type="InterPro" id="IPR025407">
    <property type="entry name" value="DUF4133"/>
</dbReference>
<dbReference type="Proteomes" id="UP000002875">
    <property type="component" value="Plasmid pEMTOL01"/>
</dbReference>
<feature type="transmembrane region" description="Helical" evidence="1">
    <location>
        <begin position="23"/>
        <end position="43"/>
    </location>
</feature>
<keyword evidence="2" id="KW-0614">Plasmid</keyword>
<dbReference type="Pfam" id="PF13571">
    <property type="entry name" value="DUF4133"/>
    <property type="match status" value="1"/>
</dbReference>
<evidence type="ECO:0000313" key="2">
    <source>
        <dbReference type="EMBL" id="AFK05589.1"/>
    </source>
</evidence>
<proteinExistence type="predicted"/>
<protein>
    <submittedName>
        <fullName evidence="2">Conjugative transposon protein TraF</fullName>
    </submittedName>
</protein>
<gene>
    <name evidence="2" type="ordered locus">Emtol_0322</name>
</gene>
<evidence type="ECO:0000313" key="3">
    <source>
        <dbReference type="Proteomes" id="UP000002875"/>
    </source>
</evidence>
<accession>A0ABN4ASJ8</accession>
<dbReference type="RefSeq" id="WP_015026335.1">
    <property type="nucleotide sequence ID" value="NC_018742.1"/>
</dbReference>
<evidence type="ECO:0000256" key="1">
    <source>
        <dbReference type="SAM" id="Phobius"/>
    </source>
</evidence>